<dbReference type="AlphaFoldDB" id="A0A0L6TZQ0"/>
<gene>
    <name evidence="2" type="ORF">AKG39_10305</name>
</gene>
<accession>A0A0L6TZQ0</accession>
<evidence type="ECO:0008006" key="4">
    <source>
        <dbReference type="Google" id="ProtNLM"/>
    </source>
</evidence>
<feature type="signal peptide" evidence="1">
    <location>
        <begin position="1"/>
        <end position="19"/>
    </location>
</feature>
<dbReference type="EMBL" id="LGYO01000023">
    <property type="protein sequence ID" value="KNZ41741.1"/>
    <property type="molecule type" value="Genomic_DNA"/>
</dbReference>
<evidence type="ECO:0000256" key="1">
    <source>
        <dbReference type="SAM" id="SignalP"/>
    </source>
</evidence>
<comment type="caution">
    <text evidence="2">The sequence shown here is derived from an EMBL/GenBank/DDBJ whole genome shotgun (WGS) entry which is preliminary data.</text>
</comment>
<feature type="chain" id="PRO_5038331449" description="Lipoprotein" evidence="1">
    <location>
        <begin position="20"/>
        <end position="138"/>
    </location>
</feature>
<organism evidence="2 3">
    <name type="scientific">Acetobacterium bakii</name>
    <dbReference type="NCBI Taxonomy" id="52689"/>
    <lineage>
        <taxon>Bacteria</taxon>
        <taxon>Bacillati</taxon>
        <taxon>Bacillota</taxon>
        <taxon>Clostridia</taxon>
        <taxon>Eubacteriales</taxon>
        <taxon>Eubacteriaceae</taxon>
        <taxon>Acetobacterium</taxon>
    </lineage>
</organism>
<keyword evidence="1" id="KW-0732">Signal</keyword>
<sequence>MKKQTLFLSLIVVCLFVFAGCGSTSAASSDSLDLEKTNRYELLIGLNDVTTGSQILDTQKATDIVKTKLLDYVSGVTITLSNGHYYVGSEIVDETTLNCVIYGSDDETIATLVKELNTELNVPVLVAKSASEYRLIMP</sequence>
<dbReference type="PATRIC" id="fig|52689.4.peg.1274"/>
<evidence type="ECO:0000313" key="2">
    <source>
        <dbReference type="EMBL" id="KNZ41741.1"/>
    </source>
</evidence>
<proteinExistence type="predicted"/>
<dbReference type="PROSITE" id="PS51257">
    <property type="entry name" value="PROKAR_LIPOPROTEIN"/>
    <property type="match status" value="1"/>
</dbReference>
<dbReference type="RefSeq" id="WP_050740315.1">
    <property type="nucleotide sequence ID" value="NZ_LGYO01000023.1"/>
</dbReference>
<keyword evidence="3" id="KW-1185">Reference proteome</keyword>
<dbReference type="OrthoDB" id="3174877at2"/>
<name>A0A0L6TZQ0_9FIRM</name>
<dbReference type="Proteomes" id="UP000036873">
    <property type="component" value="Unassembled WGS sequence"/>
</dbReference>
<evidence type="ECO:0000313" key="3">
    <source>
        <dbReference type="Proteomes" id="UP000036873"/>
    </source>
</evidence>
<reference evidence="3" key="1">
    <citation type="submission" date="2015-07" db="EMBL/GenBank/DDBJ databases">
        <title>Draft genome sequence of Acetobacterium bakii DSM 8293, a potential psychrophilic chemical producer through syngas fermentation.</title>
        <authorList>
            <person name="Song Y."/>
            <person name="Hwang S."/>
            <person name="Cho B.-K."/>
        </authorList>
    </citation>
    <scope>NUCLEOTIDE SEQUENCE [LARGE SCALE GENOMIC DNA]</scope>
    <source>
        <strain evidence="3">DSM 8239</strain>
    </source>
</reference>
<protein>
    <recommendedName>
        <fullName evidence="4">Lipoprotein</fullName>
    </recommendedName>
</protein>